<dbReference type="Pfam" id="PF05768">
    <property type="entry name" value="Glrx-like"/>
    <property type="match status" value="1"/>
</dbReference>
<sequence>MNKIIMYKKDRCPLCEEVESLIDLLELDFSIEREEVDIESDEDLMEKYMFEIPVIIVNGEEMEYRSIDYFSIKKRLH</sequence>
<dbReference type="Gene3D" id="3.40.30.10">
    <property type="entry name" value="Glutaredoxin"/>
    <property type="match status" value="1"/>
</dbReference>
<dbReference type="OrthoDB" id="32865at2"/>
<evidence type="ECO:0008006" key="3">
    <source>
        <dbReference type="Google" id="ProtNLM"/>
    </source>
</evidence>
<dbReference type="AlphaFoldDB" id="A0A1W5ZTG2"/>
<dbReference type="SUPFAM" id="SSF52833">
    <property type="entry name" value="Thioredoxin-like"/>
    <property type="match status" value="1"/>
</dbReference>
<reference evidence="1 2" key="1">
    <citation type="submission" date="2017-04" db="EMBL/GenBank/DDBJ databases">
        <title>The whole genome sequencing and assembly of Halobacillus mangrovi strain.</title>
        <authorList>
            <person name="Lee S.-J."/>
            <person name="Park M.-K."/>
            <person name="Kim J.-Y."/>
            <person name="Lee Y.-J."/>
            <person name="Yi H."/>
            <person name="Bahn Y.-S."/>
            <person name="Kim J.F."/>
            <person name="Lee D.-W."/>
        </authorList>
    </citation>
    <scope>NUCLEOTIDE SEQUENCE [LARGE SCALE GENOMIC DNA]</scope>
    <source>
        <strain evidence="1 2">KTB 131</strain>
    </source>
</reference>
<dbReference type="InterPro" id="IPR036249">
    <property type="entry name" value="Thioredoxin-like_sf"/>
</dbReference>
<dbReference type="Proteomes" id="UP000192527">
    <property type="component" value="Chromosome"/>
</dbReference>
<dbReference type="STRING" id="402384.HM131_06900"/>
<name>A0A1W5ZTG2_9BACI</name>
<keyword evidence="2" id="KW-1185">Reference proteome</keyword>
<accession>A0A1W5ZTG2</accession>
<evidence type="ECO:0000313" key="1">
    <source>
        <dbReference type="EMBL" id="ARI76578.1"/>
    </source>
</evidence>
<organism evidence="1 2">
    <name type="scientific">Halobacillus mangrovi</name>
    <dbReference type="NCBI Taxonomy" id="402384"/>
    <lineage>
        <taxon>Bacteria</taxon>
        <taxon>Bacillati</taxon>
        <taxon>Bacillota</taxon>
        <taxon>Bacilli</taxon>
        <taxon>Bacillales</taxon>
        <taxon>Bacillaceae</taxon>
        <taxon>Halobacillus</taxon>
    </lineage>
</organism>
<gene>
    <name evidence="1" type="ORF">HM131_06900</name>
</gene>
<protein>
    <recommendedName>
        <fullName evidence="3">NrdH-redoxin</fullName>
    </recommendedName>
</protein>
<evidence type="ECO:0000313" key="2">
    <source>
        <dbReference type="Proteomes" id="UP000192527"/>
    </source>
</evidence>
<dbReference type="KEGG" id="hmn:HM131_06900"/>
<dbReference type="RefSeq" id="WP_085029057.1">
    <property type="nucleotide sequence ID" value="NZ_CP020772.1"/>
</dbReference>
<dbReference type="EMBL" id="CP020772">
    <property type="protein sequence ID" value="ARI76578.1"/>
    <property type="molecule type" value="Genomic_DNA"/>
</dbReference>
<dbReference type="InterPro" id="IPR008554">
    <property type="entry name" value="Glutaredoxin-like"/>
</dbReference>
<proteinExistence type="predicted"/>